<dbReference type="EMBL" id="FMBG01000018">
    <property type="protein sequence ID" value="SCC51702.1"/>
    <property type="molecule type" value="Genomic_DNA"/>
</dbReference>
<organism evidence="1 2">
    <name type="scientific">Bacillus wiedmannii</name>
    <dbReference type="NCBI Taxonomy" id="1890302"/>
    <lineage>
        <taxon>Bacteria</taxon>
        <taxon>Bacillati</taxon>
        <taxon>Bacillota</taxon>
        <taxon>Bacilli</taxon>
        <taxon>Bacillales</taxon>
        <taxon>Bacillaceae</taxon>
        <taxon>Bacillus</taxon>
        <taxon>Bacillus cereus group</taxon>
    </lineage>
</organism>
<protein>
    <submittedName>
        <fullName evidence="1">Uncharacterized protein</fullName>
    </submittedName>
</protein>
<name>A0AB37YWV5_9BACI</name>
<gene>
    <name evidence="1" type="ORF">BC10311_04027</name>
</gene>
<accession>A0AB37YWV5</accession>
<comment type="caution">
    <text evidence="1">The sequence shown here is derived from an EMBL/GenBank/DDBJ whole genome shotgun (WGS) entry which is preliminary data.</text>
</comment>
<dbReference type="Proteomes" id="UP000195728">
    <property type="component" value="Unassembled WGS sequence"/>
</dbReference>
<proteinExistence type="predicted"/>
<evidence type="ECO:0000313" key="1">
    <source>
        <dbReference type="EMBL" id="SCC51702.1"/>
    </source>
</evidence>
<dbReference type="AlphaFoldDB" id="A0AB37YWV5"/>
<sequence>MLWGVSQKLRLMAMGYRQQDANFAR</sequence>
<reference evidence="1 2" key="1">
    <citation type="submission" date="2016-08" db="EMBL/GenBank/DDBJ databases">
        <authorList>
            <person name="Loux V."/>
            <person name="Rue O."/>
        </authorList>
    </citation>
    <scope>NUCLEOTIDE SEQUENCE [LARGE SCALE GENOMIC DNA]</scope>
    <source>
        <strain evidence="1 2">WSBC_10311</strain>
    </source>
</reference>
<evidence type="ECO:0000313" key="2">
    <source>
        <dbReference type="Proteomes" id="UP000195728"/>
    </source>
</evidence>